<reference evidence="2 3" key="1">
    <citation type="journal article" date="2014" name="BMC Genomics">
        <title>Comparison of environmental and isolate Sulfobacillus genomes reveals diverse carbon, sulfur, nitrogen, and hydrogen metabolisms.</title>
        <authorList>
            <person name="Justice N.B."/>
            <person name="Norman A."/>
            <person name="Brown C.T."/>
            <person name="Singh A."/>
            <person name="Thomas B.C."/>
            <person name="Banfield J.F."/>
        </authorList>
    </citation>
    <scope>NUCLEOTIDE SEQUENCE [LARGE SCALE GENOMIC DNA]</scope>
    <source>
        <strain evidence="2">AMDSBA4</strain>
    </source>
</reference>
<keyword evidence="1" id="KW-0812">Transmembrane</keyword>
<evidence type="ECO:0000313" key="2">
    <source>
        <dbReference type="EMBL" id="PSR35267.1"/>
    </source>
</evidence>
<feature type="transmembrane region" description="Helical" evidence="1">
    <location>
        <begin position="173"/>
        <end position="197"/>
    </location>
</feature>
<protein>
    <recommendedName>
        <fullName evidence="4">DUF2029 domain-containing protein</fullName>
    </recommendedName>
</protein>
<accession>A0A2T2XLA7</accession>
<feature type="transmembrane region" description="Helical" evidence="1">
    <location>
        <begin position="16"/>
        <end position="34"/>
    </location>
</feature>
<proteinExistence type="predicted"/>
<name>A0A2T2XLA7_9FIRM</name>
<feature type="transmembrane region" description="Helical" evidence="1">
    <location>
        <begin position="329"/>
        <end position="353"/>
    </location>
</feature>
<organism evidence="2 3">
    <name type="scientific">Sulfobacillus benefaciens</name>
    <dbReference type="NCBI Taxonomy" id="453960"/>
    <lineage>
        <taxon>Bacteria</taxon>
        <taxon>Bacillati</taxon>
        <taxon>Bacillota</taxon>
        <taxon>Clostridia</taxon>
        <taxon>Eubacteriales</taxon>
        <taxon>Clostridiales Family XVII. Incertae Sedis</taxon>
        <taxon>Sulfobacillus</taxon>
    </lineage>
</organism>
<keyword evidence="1" id="KW-1133">Transmembrane helix</keyword>
<sequence>MTEKNFLALPRWWRDWRLLASFSLLTGWLGWAFWRLAPRGHLLMAPRTLPHYHRWAYRRLAYSDIVALYHTHHLYLHLIPYIQNRIEYPVVMGILMWLTSFAPGIMGYFTANAVIIWLSGMGSVVLLRRLVPNTYQWFAWTPLLLVYGLLNWDIIGIFLMILGWSLYLRQRYAWAAGILSVAVFFKFFPVFILPFILVELYRDKKFQTITNMVAVFFVVSLIINLPFALTNFNNWSFFYSFNASRGVGADLWANHWVHALPVAFVDVASFVMVCATVVWQSRRVWKGHTVISATARLFAVFLIVNKVFSPQYMIWMMAFAILAEWPTPAYTWLTFGGIVDYLNSMTVLYLIKIHSSTLRWYGDRLFPLGLLMRYLGLAVAGLLGSRQSLPQTVIGSANPPMNAAG</sequence>
<keyword evidence="1" id="KW-0472">Membrane</keyword>
<feature type="transmembrane region" description="Helical" evidence="1">
    <location>
        <begin position="143"/>
        <end position="167"/>
    </location>
</feature>
<feature type="transmembrane region" description="Helical" evidence="1">
    <location>
        <begin position="300"/>
        <end position="323"/>
    </location>
</feature>
<gene>
    <name evidence="2" type="ORF">C7B46_00940</name>
</gene>
<feature type="transmembrane region" description="Helical" evidence="1">
    <location>
        <begin position="256"/>
        <end position="279"/>
    </location>
</feature>
<evidence type="ECO:0000313" key="3">
    <source>
        <dbReference type="Proteomes" id="UP000242972"/>
    </source>
</evidence>
<dbReference type="AlphaFoldDB" id="A0A2T2XLA7"/>
<dbReference type="Proteomes" id="UP000242972">
    <property type="component" value="Unassembled WGS sequence"/>
</dbReference>
<comment type="caution">
    <text evidence="2">The sequence shown here is derived from an EMBL/GenBank/DDBJ whole genome shotgun (WGS) entry which is preliminary data.</text>
</comment>
<dbReference type="EMBL" id="PXYW01000002">
    <property type="protein sequence ID" value="PSR35267.1"/>
    <property type="molecule type" value="Genomic_DNA"/>
</dbReference>
<feature type="transmembrane region" description="Helical" evidence="1">
    <location>
        <begin position="114"/>
        <end position="131"/>
    </location>
</feature>
<evidence type="ECO:0000256" key="1">
    <source>
        <dbReference type="SAM" id="Phobius"/>
    </source>
</evidence>
<evidence type="ECO:0008006" key="4">
    <source>
        <dbReference type="Google" id="ProtNLM"/>
    </source>
</evidence>
<feature type="transmembrane region" description="Helical" evidence="1">
    <location>
        <begin position="209"/>
        <end position="229"/>
    </location>
</feature>